<dbReference type="SMART" id="SM00382">
    <property type="entry name" value="AAA"/>
    <property type="match status" value="1"/>
</dbReference>
<dbReference type="PROSITE" id="PS00211">
    <property type="entry name" value="ABC_TRANSPORTER_1"/>
    <property type="match status" value="1"/>
</dbReference>
<gene>
    <name evidence="4" type="ORF">EV191_107219</name>
</gene>
<dbReference type="GO" id="GO:0005524">
    <property type="term" value="F:ATP binding"/>
    <property type="evidence" value="ECO:0007669"/>
    <property type="project" value="UniProtKB-KW"/>
</dbReference>
<keyword evidence="2 4" id="KW-0067">ATP-binding</keyword>
<name>A0A4R2QV31_9PSEU</name>
<dbReference type="RefSeq" id="WP_424565478.1">
    <property type="nucleotide sequence ID" value="NZ_SLXQ01000007.1"/>
</dbReference>
<dbReference type="Proteomes" id="UP000294911">
    <property type="component" value="Unassembled WGS sequence"/>
</dbReference>
<keyword evidence="5" id="KW-1185">Reference proteome</keyword>
<evidence type="ECO:0000256" key="2">
    <source>
        <dbReference type="ARBA" id="ARBA00022840"/>
    </source>
</evidence>
<evidence type="ECO:0000313" key="4">
    <source>
        <dbReference type="EMBL" id="TCP50955.1"/>
    </source>
</evidence>
<dbReference type="InterPro" id="IPR017871">
    <property type="entry name" value="ABC_transporter-like_CS"/>
</dbReference>
<organism evidence="4 5">
    <name type="scientific">Tamaricihabitans halophyticus</name>
    <dbReference type="NCBI Taxonomy" id="1262583"/>
    <lineage>
        <taxon>Bacteria</taxon>
        <taxon>Bacillati</taxon>
        <taxon>Actinomycetota</taxon>
        <taxon>Actinomycetes</taxon>
        <taxon>Pseudonocardiales</taxon>
        <taxon>Pseudonocardiaceae</taxon>
        <taxon>Tamaricihabitans</taxon>
    </lineage>
</organism>
<dbReference type="PANTHER" id="PTHR24220">
    <property type="entry name" value="IMPORT ATP-BINDING PROTEIN"/>
    <property type="match status" value="1"/>
</dbReference>
<dbReference type="InterPro" id="IPR015854">
    <property type="entry name" value="ABC_transpr_LolD-like"/>
</dbReference>
<keyword evidence="1" id="KW-0547">Nucleotide-binding</keyword>
<dbReference type="Gene3D" id="3.40.50.300">
    <property type="entry name" value="P-loop containing nucleotide triphosphate hydrolases"/>
    <property type="match status" value="1"/>
</dbReference>
<dbReference type="InterPro" id="IPR027417">
    <property type="entry name" value="P-loop_NTPase"/>
</dbReference>
<dbReference type="SUPFAM" id="SSF52540">
    <property type="entry name" value="P-loop containing nucleoside triphosphate hydrolases"/>
    <property type="match status" value="1"/>
</dbReference>
<dbReference type="GO" id="GO:0016887">
    <property type="term" value="F:ATP hydrolysis activity"/>
    <property type="evidence" value="ECO:0007669"/>
    <property type="project" value="InterPro"/>
</dbReference>
<accession>A0A4R2QV31</accession>
<dbReference type="GO" id="GO:0022857">
    <property type="term" value="F:transmembrane transporter activity"/>
    <property type="evidence" value="ECO:0007669"/>
    <property type="project" value="TreeGrafter"/>
</dbReference>
<dbReference type="InterPro" id="IPR003593">
    <property type="entry name" value="AAA+_ATPase"/>
</dbReference>
<evidence type="ECO:0000313" key="5">
    <source>
        <dbReference type="Proteomes" id="UP000294911"/>
    </source>
</evidence>
<dbReference type="GO" id="GO:0005886">
    <property type="term" value="C:plasma membrane"/>
    <property type="evidence" value="ECO:0007669"/>
    <property type="project" value="TreeGrafter"/>
</dbReference>
<proteinExistence type="predicted"/>
<dbReference type="EMBL" id="SLXQ01000007">
    <property type="protein sequence ID" value="TCP50955.1"/>
    <property type="molecule type" value="Genomic_DNA"/>
</dbReference>
<sequence length="230" mass="24441">MNQPRPVATASVSIMDVIRTYQHPSGPVDVLRGVRLNIDSGELVTLSGRSGSGKSALLAMLSGFDSPDAGTIHVDGQPIVEPPHWARCAVLPQTFGLATELTVAENVALPLRLGDSAPSPAALSARVNELLAELGIDTLTSRYPPEISFGQQQRVALARAVAARPRVLLADEPTAHLDNASMPPVLRMLRQCADEGAAVLVATHDQHVHEIADRQVQLRDGVIVTPTEDP</sequence>
<protein>
    <submittedName>
        <fullName evidence="4">Putative ABC transport system ATP-binding protein</fullName>
    </submittedName>
</protein>
<dbReference type="PANTHER" id="PTHR24220:SF659">
    <property type="entry name" value="TRANSPORTER, PUTATIVE-RELATED"/>
    <property type="match status" value="1"/>
</dbReference>
<evidence type="ECO:0000259" key="3">
    <source>
        <dbReference type="PROSITE" id="PS50893"/>
    </source>
</evidence>
<evidence type="ECO:0000256" key="1">
    <source>
        <dbReference type="ARBA" id="ARBA00022741"/>
    </source>
</evidence>
<reference evidence="4 5" key="1">
    <citation type="submission" date="2019-03" db="EMBL/GenBank/DDBJ databases">
        <title>Genomic Encyclopedia of Type Strains, Phase IV (KMG-IV): sequencing the most valuable type-strain genomes for metagenomic binning, comparative biology and taxonomic classification.</title>
        <authorList>
            <person name="Goeker M."/>
        </authorList>
    </citation>
    <scope>NUCLEOTIDE SEQUENCE [LARGE SCALE GENOMIC DNA]</scope>
    <source>
        <strain evidence="4 5">DSM 45765</strain>
    </source>
</reference>
<dbReference type="PROSITE" id="PS50893">
    <property type="entry name" value="ABC_TRANSPORTER_2"/>
    <property type="match status" value="1"/>
</dbReference>
<dbReference type="InterPro" id="IPR003439">
    <property type="entry name" value="ABC_transporter-like_ATP-bd"/>
</dbReference>
<dbReference type="AlphaFoldDB" id="A0A4R2QV31"/>
<feature type="domain" description="ABC transporter" evidence="3">
    <location>
        <begin position="12"/>
        <end position="230"/>
    </location>
</feature>
<comment type="caution">
    <text evidence="4">The sequence shown here is derived from an EMBL/GenBank/DDBJ whole genome shotgun (WGS) entry which is preliminary data.</text>
</comment>
<dbReference type="Pfam" id="PF00005">
    <property type="entry name" value="ABC_tran"/>
    <property type="match status" value="1"/>
</dbReference>